<organism evidence="3 4">
    <name type="scientific">Methylocystis hirsuta</name>
    <dbReference type="NCBI Taxonomy" id="369798"/>
    <lineage>
        <taxon>Bacteria</taxon>
        <taxon>Pseudomonadati</taxon>
        <taxon>Pseudomonadota</taxon>
        <taxon>Alphaproteobacteria</taxon>
        <taxon>Hyphomicrobiales</taxon>
        <taxon>Methylocystaceae</taxon>
        <taxon>Methylocystis</taxon>
    </lineage>
</organism>
<dbReference type="PANTHER" id="PTHR12277:SF81">
    <property type="entry name" value="PROTEIN ABHD13"/>
    <property type="match status" value="1"/>
</dbReference>
<comment type="caution">
    <text evidence="3">The sequence shown here is derived from an EMBL/GenBank/DDBJ whole genome shotgun (WGS) entry which is preliminary data.</text>
</comment>
<evidence type="ECO:0000259" key="2">
    <source>
        <dbReference type="Pfam" id="PF00561"/>
    </source>
</evidence>
<dbReference type="SUPFAM" id="SSF53474">
    <property type="entry name" value="alpha/beta-Hydrolases"/>
    <property type="match status" value="1"/>
</dbReference>
<evidence type="ECO:0000256" key="1">
    <source>
        <dbReference type="SAM" id="Phobius"/>
    </source>
</evidence>
<keyword evidence="3" id="KW-0378">Hydrolase</keyword>
<keyword evidence="1" id="KW-0472">Membrane</keyword>
<dbReference type="GO" id="GO:0016787">
    <property type="term" value="F:hydrolase activity"/>
    <property type="evidence" value="ECO:0007669"/>
    <property type="project" value="UniProtKB-KW"/>
</dbReference>
<dbReference type="EMBL" id="QWDD01000001">
    <property type="protein sequence ID" value="RNJ51458.1"/>
    <property type="molecule type" value="Genomic_DNA"/>
</dbReference>
<dbReference type="OrthoDB" id="9798884at2"/>
<keyword evidence="1" id="KW-1133">Transmembrane helix</keyword>
<dbReference type="InterPro" id="IPR000073">
    <property type="entry name" value="AB_hydrolase_1"/>
</dbReference>
<accession>A0A3M9XWL9</accession>
<feature type="transmembrane region" description="Helical" evidence="1">
    <location>
        <begin position="16"/>
        <end position="38"/>
    </location>
</feature>
<feature type="domain" description="AB hydrolase-1" evidence="2">
    <location>
        <begin position="87"/>
        <end position="199"/>
    </location>
</feature>
<dbReference type="InterPro" id="IPR029058">
    <property type="entry name" value="AB_hydrolase_fold"/>
</dbReference>
<evidence type="ECO:0000313" key="4">
    <source>
        <dbReference type="Proteomes" id="UP000268623"/>
    </source>
</evidence>
<keyword evidence="1" id="KW-0812">Transmembrane</keyword>
<reference evidence="3 4" key="1">
    <citation type="submission" date="2018-08" db="EMBL/GenBank/DDBJ databases">
        <title>Genome sequence of Methylocystis hirsuta CSC1, a methanotroph able to accumulate PHAs.</title>
        <authorList>
            <person name="Bordel S."/>
            <person name="Rodriguez E."/>
            <person name="Gancedo J."/>
            <person name="Munoz R."/>
        </authorList>
    </citation>
    <scope>NUCLEOTIDE SEQUENCE [LARGE SCALE GENOMIC DNA]</scope>
    <source>
        <strain evidence="3 4">CSC1</strain>
    </source>
</reference>
<protein>
    <submittedName>
        <fullName evidence="3">Alpha/beta hydrolase</fullName>
    </submittedName>
</protein>
<dbReference type="Gene3D" id="3.40.50.1820">
    <property type="entry name" value="alpha/beta hydrolase"/>
    <property type="match status" value="1"/>
</dbReference>
<dbReference type="Pfam" id="PF00561">
    <property type="entry name" value="Abhydrolase_1"/>
    <property type="match status" value="1"/>
</dbReference>
<proteinExistence type="predicted"/>
<keyword evidence="4" id="KW-1185">Reference proteome</keyword>
<evidence type="ECO:0000313" key="3">
    <source>
        <dbReference type="EMBL" id="RNJ51458.1"/>
    </source>
</evidence>
<dbReference type="Proteomes" id="UP000268623">
    <property type="component" value="Unassembled WGS sequence"/>
</dbReference>
<dbReference type="PANTHER" id="PTHR12277">
    <property type="entry name" value="ALPHA/BETA HYDROLASE DOMAIN-CONTAINING PROTEIN"/>
    <property type="match status" value="1"/>
</dbReference>
<dbReference type="AlphaFoldDB" id="A0A3M9XWL9"/>
<gene>
    <name evidence="3" type="ORF">D1O30_02110</name>
</gene>
<name>A0A3M9XWL9_9HYPH</name>
<sequence length="291" mass="31696">MASLARVTIRDFMTRYLGYAFAALFAGYFAALVGLVAFQRDFLFRPDALRADPAAAGLAEAQETTLKTRDGEMLVAWRLPADCGRPFILYLHGNGGALRDRVPRFKRFVEDRFGMLAVSYRGYGGSTGAPAQEGLFLDAEAAYAEALRLGYAPERIVILGESLGTGVATHLAAAHHAAGLVLDSPYSSIADVAAERYAWAPVQYLVRDPFRSDREIGKARAPVLMVHGENDSVIPIRLARRLFDLANAPKTFLSAPGRDHLALLDSNVYPRVRDWIEAHAAGAACEKPDSN</sequence>